<protein>
    <recommendedName>
        <fullName evidence="1">non-specific protein-tyrosine kinase</fullName>
        <ecNumber evidence="1">2.7.10.2</ecNumber>
    </recommendedName>
</protein>
<dbReference type="EC" id="2.7.10.2" evidence="1"/>
<accession>A0A8K0NY09</accession>
<dbReference type="Gene3D" id="2.30.30.40">
    <property type="entry name" value="SH3 Domains"/>
    <property type="match status" value="1"/>
</dbReference>
<evidence type="ECO:0000256" key="8">
    <source>
        <dbReference type="PROSITE-ProRule" id="PRU00192"/>
    </source>
</evidence>
<comment type="caution">
    <text evidence="10">The sequence shown here is derived from an EMBL/GenBank/DDBJ whole genome shotgun (WGS) entry which is preliminary data.</text>
</comment>
<dbReference type="SMART" id="SM00326">
    <property type="entry name" value="SH3"/>
    <property type="match status" value="1"/>
</dbReference>
<dbReference type="AlphaFoldDB" id="A0A8K0NY09"/>
<dbReference type="Pfam" id="PF07714">
    <property type="entry name" value="PK_Tyr_Ser-Thr"/>
    <property type="match status" value="1"/>
</dbReference>
<organism evidence="10 11">
    <name type="scientific">Ladona fulva</name>
    <name type="common">Scarce chaser dragonfly</name>
    <name type="synonym">Libellula fulva</name>
    <dbReference type="NCBI Taxonomy" id="123851"/>
    <lineage>
        <taxon>Eukaryota</taxon>
        <taxon>Metazoa</taxon>
        <taxon>Ecdysozoa</taxon>
        <taxon>Arthropoda</taxon>
        <taxon>Hexapoda</taxon>
        <taxon>Insecta</taxon>
        <taxon>Pterygota</taxon>
        <taxon>Palaeoptera</taxon>
        <taxon>Odonata</taxon>
        <taxon>Epiprocta</taxon>
        <taxon>Anisoptera</taxon>
        <taxon>Libelluloidea</taxon>
        <taxon>Libellulidae</taxon>
        <taxon>Ladona</taxon>
    </lineage>
</organism>
<dbReference type="CDD" id="cd11845">
    <property type="entry name" value="SH3_Src_like"/>
    <property type="match status" value="1"/>
</dbReference>
<dbReference type="FunFam" id="2.30.30.40:FF:000253">
    <property type="entry name" value="Tyrosine-protein kinase"/>
    <property type="match status" value="1"/>
</dbReference>
<sequence>MGRCCSKHNVEGHPLAAYHHGYKLNEFPMAVGGMGNGVDLRYTPDPNRPGHQVKRQGADIIRTPTTPFHPSSPRSGRVVVAVYNYQAREVTDVSFVKGDRMEVLDDSESDWWRVRHLKTGEEGLIPWNFVAEEKSVESEDFINLLNYLFTFAENALGLCHVLAKPCPKPKPQIWDLSSELRDQWEIDRKEIILQRKLGQGNFGEVWYGMHGREVIEQVEKGYRMPKPTNYPLPDAIYRQMLQCWDADPERRPTFEFLNHFFEDFTITSEKPYREVSD</sequence>
<dbReference type="SUPFAM" id="SSF50044">
    <property type="entry name" value="SH3-domain"/>
    <property type="match status" value="1"/>
</dbReference>
<keyword evidence="11" id="KW-1185">Reference proteome</keyword>
<dbReference type="Proteomes" id="UP000792457">
    <property type="component" value="Unassembled WGS sequence"/>
</dbReference>
<name>A0A8K0NY09_LADFU</name>
<evidence type="ECO:0000313" key="10">
    <source>
        <dbReference type="EMBL" id="KAG8223984.1"/>
    </source>
</evidence>
<dbReference type="PRINTS" id="PR00452">
    <property type="entry name" value="SH3DOMAIN"/>
</dbReference>
<evidence type="ECO:0000256" key="7">
    <source>
        <dbReference type="ARBA" id="ARBA00023137"/>
    </source>
</evidence>
<keyword evidence="2 8" id="KW-0728">SH3 domain</keyword>
<evidence type="ECO:0000256" key="2">
    <source>
        <dbReference type="ARBA" id="ARBA00022443"/>
    </source>
</evidence>
<dbReference type="InterPro" id="IPR001245">
    <property type="entry name" value="Ser-Thr/Tyr_kinase_cat_dom"/>
</dbReference>
<evidence type="ECO:0000256" key="5">
    <source>
        <dbReference type="ARBA" id="ARBA00022777"/>
    </source>
</evidence>
<dbReference type="Pfam" id="PF00018">
    <property type="entry name" value="SH3_1"/>
    <property type="match status" value="1"/>
</dbReference>
<keyword evidence="4" id="KW-0547">Nucleotide-binding</keyword>
<keyword evidence="3" id="KW-0808">Transferase</keyword>
<evidence type="ECO:0000259" key="9">
    <source>
        <dbReference type="PROSITE" id="PS50002"/>
    </source>
</evidence>
<evidence type="ECO:0000256" key="1">
    <source>
        <dbReference type="ARBA" id="ARBA00011903"/>
    </source>
</evidence>
<dbReference type="GO" id="GO:0005524">
    <property type="term" value="F:ATP binding"/>
    <property type="evidence" value="ECO:0007669"/>
    <property type="project" value="UniProtKB-KW"/>
</dbReference>
<reference evidence="10" key="1">
    <citation type="submission" date="2013-04" db="EMBL/GenBank/DDBJ databases">
        <authorList>
            <person name="Qu J."/>
            <person name="Murali S.C."/>
            <person name="Bandaranaike D."/>
            <person name="Bellair M."/>
            <person name="Blankenburg K."/>
            <person name="Chao H."/>
            <person name="Dinh H."/>
            <person name="Doddapaneni H."/>
            <person name="Downs B."/>
            <person name="Dugan-Rocha S."/>
            <person name="Elkadiri S."/>
            <person name="Gnanaolivu R.D."/>
            <person name="Hernandez B."/>
            <person name="Javaid M."/>
            <person name="Jayaseelan J.C."/>
            <person name="Lee S."/>
            <person name="Li M."/>
            <person name="Ming W."/>
            <person name="Munidasa M."/>
            <person name="Muniz J."/>
            <person name="Nguyen L."/>
            <person name="Ongeri F."/>
            <person name="Osuji N."/>
            <person name="Pu L.-L."/>
            <person name="Puazo M."/>
            <person name="Qu C."/>
            <person name="Quiroz J."/>
            <person name="Raj R."/>
            <person name="Weissenberger G."/>
            <person name="Xin Y."/>
            <person name="Zou X."/>
            <person name="Han Y."/>
            <person name="Richards S."/>
            <person name="Worley K."/>
            <person name="Muzny D."/>
            <person name="Gibbs R."/>
        </authorList>
    </citation>
    <scope>NUCLEOTIDE SEQUENCE</scope>
    <source>
        <strain evidence="10">Sampled in the wild</strain>
    </source>
</reference>
<dbReference type="SUPFAM" id="SSF56112">
    <property type="entry name" value="Protein kinase-like (PK-like)"/>
    <property type="match status" value="1"/>
</dbReference>
<dbReference type="InterPro" id="IPR050198">
    <property type="entry name" value="Non-receptor_tyrosine_kinases"/>
</dbReference>
<dbReference type="GO" id="GO:0004715">
    <property type="term" value="F:non-membrane spanning protein tyrosine kinase activity"/>
    <property type="evidence" value="ECO:0007669"/>
    <property type="project" value="UniProtKB-EC"/>
</dbReference>
<dbReference type="EMBL" id="KZ308181">
    <property type="protein sequence ID" value="KAG8223984.1"/>
    <property type="molecule type" value="Genomic_DNA"/>
</dbReference>
<dbReference type="Gene3D" id="1.10.510.10">
    <property type="entry name" value="Transferase(Phosphotransferase) domain 1"/>
    <property type="match status" value="1"/>
</dbReference>
<gene>
    <name evidence="10" type="ORF">J437_LFUL012087</name>
</gene>
<evidence type="ECO:0000256" key="4">
    <source>
        <dbReference type="ARBA" id="ARBA00022741"/>
    </source>
</evidence>
<keyword evidence="6" id="KW-0067">ATP-binding</keyword>
<reference evidence="10" key="2">
    <citation type="submission" date="2017-10" db="EMBL/GenBank/DDBJ databases">
        <title>Ladona fulva Genome sequencing and assembly.</title>
        <authorList>
            <person name="Murali S."/>
            <person name="Richards S."/>
            <person name="Bandaranaike D."/>
            <person name="Bellair M."/>
            <person name="Blankenburg K."/>
            <person name="Chao H."/>
            <person name="Dinh H."/>
            <person name="Doddapaneni H."/>
            <person name="Dugan-Rocha S."/>
            <person name="Elkadiri S."/>
            <person name="Gnanaolivu R."/>
            <person name="Hernandez B."/>
            <person name="Skinner E."/>
            <person name="Javaid M."/>
            <person name="Lee S."/>
            <person name="Li M."/>
            <person name="Ming W."/>
            <person name="Munidasa M."/>
            <person name="Muniz J."/>
            <person name="Nguyen L."/>
            <person name="Hughes D."/>
            <person name="Osuji N."/>
            <person name="Pu L.-L."/>
            <person name="Puazo M."/>
            <person name="Qu C."/>
            <person name="Quiroz J."/>
            <person name="Raj R."/>
            <person name="Weissenberger G."/>
            <person name="Xin Y."/>
            <person name="Zou X."/>
            <person name="Han Y."/>
            <person name="Worley K."/>
            <person name="Muzny D."/>
            <person name="Gibbs R."/>
        </authorList>
    </citation>
    <scope>NUCLEOTIDE SEQUENCE</scope>
    <source>
        <strain evidence="10">Sampled in the wild</strain>
    </source>
</reference>
<dbReference type="InterPro" id="IPR036028">
    <property type="entry name" value="SH3-like_dom_sf"/>
</dbReference>
<dbReference type="SUPFAM" id="SSF55550">
    <property type="entry name" value="SH2 domain"/>
    <property type="match status" value="1"/>
</dbReference>
<evidence type="ECO:0000313" key="11">
    <source>
        <dbReference type="Proteomes" id="UP000792457"/>
    </source>
</evidence>
<keyword evidence="5" id="KW-0418">Kinase</keyword>
<dbReference type="InterPro" id="IPR036860">
    <property type="entry name" value="SH2_dom_sf"/>
</dbReference>
<proteinExistence type="predicted"/>
<evidence type="ECO:0000256" key="6">
    <source>
        <dbReference type="ARBA" id="ARBA00022840"/>
    </source>
</evidence>
<dbReference type="InterPro" id="IPR011009">
    <property type="entry name" value="Kinase-like_dom_sf"/>
</dbReference>
<dbReference type="OrthoDB" id="28230at2759"/>
<feature type="domain" description="SH3" evidence="9">
    <location>
        <begin position="74"/>
        <end position="135"/>
    </location>
</feature>
<evidence type="ECO:0000256" key="3">
    <source>
        <dbReference type="ARBA" id="ARBA00022679"/>
    </source>
</evidence>
<dbReference type="PROSITE" id="PS50002">
    <property type="entry name" value="SH3"/>
    <property type="match status" value="1"/>
</dbReference>
<dbReference type="PANTHER" id="PTHR24418">
    <property type="entry name" value="TYROSINE-PROTEIN KINASE"/>
    <property type="match status" value="1"/>
</dbReference>
<keyword evidence="7" id="KW-0829">Tyrosine-protein kinase</keyword>
<dbReference type="InterPro" id="IPR001452">
    <property type="entry name" value="SH3_domain"/>
</dbReference>